<evidence type="ECO:0000256" key="2">
    <source>
        <dbReference type="SAM" id="Phobius"/>
    </source>
</evidence>
<dbReference type="Pfam" id="PF15860">
    <property type="entry name" value="DUF4728"/>
    <property type="match status" value="1"/>
</dbReference>
<dbReference type="OrthoDB" id="10067585at2759"/>
<dbReference type="AlphaFoldDB" id="A0A8S3XS97"/>
<sequence length="279" mass="31002">MPNKQSCCCWRNLRLGCYAAAFFAMVYFSATTVNMEHFREIDHRYLSGKMKEPEPKSFLEPNKITPITVSLNITRSVCGSFGFVACILLIIGVYKDIKYLLLPWIVAMGLIILVELINVVYEFYMGTLNFNPITSFLITLDFLTLALNIYAMFCVISQFQEYLKGRGTAAFDESDRLAAVQYTATAQHTTTTSSAPSGRRRSAGKPMPSCDPEEFSEAPRSTKANTSALSKISHSAVKKHVQFPDEQSSIEEVTEGPVNIAENSINFKINKNLGINGAA</sequence>
<dbReference type="InterPro" id="IPR031720">
    <property type="entry name" value="DUF4728"/>
</dbReference>
<feature type="transmembrane region" description="Helical" evidence="2">
    <location>
        <begin position="12"/>
        <end position="30"/>
    </location>
</feature>
<name>A0A8S3XS97_PARAO</name>
<feature type="transmembrane region" description="Helical" evidence="2">
    <location>
        <begin position="101"/>
        <end position="121"/>
    </location>
</feature>
<dbReference type="EMBL" id="CAJQZP010001331">
    <property type="protein sequence ID" value="CAG5039126.1"/>
    <property type="molecule type" value="Genomic_DNA"/>
</dbReference>
<dbReference type="PANTHER" id="PTHR36694">
    <property type="entry name" value="PASIFLORA 1, ISOFORM A-RELATED"/>
    <property type="match status" value="1"/>
</dbReference>
<feature type="transmembrane region" description="Helical" evidence="2">
    <location>
        <begin position="133"/>
        <end position="156"/>
    </location>
</feature>
<dbReference type="PANTHER" id="PTHR36694:SF11">
    <property type="entry name" value="LP21121P-RELATED"/>
    <property type="match status" value="1"/>
</dbReference>
<protein>
    <submittedName>
        <fullName evidence="3">(apollo) hypothetical protein</fullName>
    </submittedName>
</protein>
<evidence type="ECO:0000313" key="4">
    <source>
        <dbReference type="Proteomes" id="UP000691718"/>
    </source>
</evidence>
<keyword evidence="2" id="KW-1133">Transmembrane helix</keyword>
<comment type="caution">
    <text evidence="3">The sequence shown here is derived from an EMBL/GenBank/DDBJ whole genome shotgun (WGS) entry which is preliminary data.</text>
</comment>
<gene>
    <name evidence="3" type="ORF">PAPOLLO_LOCUS21544</name>
</gene>
<feature type="transmembrane region" description="Helical" evidence="2">
    <location>
        <begin position="73"/>
        <end position="94"/>
    </location>
</feature>
<dbReference type="Proteomes" id="UP000691718">
    <property type="component" value="Unassembled WGS sequence"/>
</dbReference>
<feature type="compositionally biased region" description="Low complexity" evidence="1">
    <location>
        <begin position="188"/>
        <end position="197"/>
    </location>
</feature>
<feature type="region of interest" description="Disordered" evidence="1">
    <location>
        <begin position="188"/>
        <end position="227"/>
    </location>
</feature>
<keyword evidence="4" id="KW-1185">Reference proteome</keyword>
<reference evidence="3" key="1">
    <citation type="submission" date="2021-04" db="EMBL/GenBank/DDBJ databases">
        <authorList>
            <person name="Tunstrom K."/>
        </authorList>
    </citation>
    <scope>NUCLEOTIDE SEQUENCE</scope>
</reference>
<proteinExistence type="predicted"/>
<evidence type="ECO:0000313" key="3">
    <source>
        <dbReference type="EMBL" id="CAG5039126.1"/>
    </source>
</evidence>
<keyword evidence="2" id="KW-0812">Transmembrane</keyword>
<keyword evidence="2" id="KW-0472">Membrane</keyword>
<accession>A0A8S3XS97</accession>
<evidence type="ECO:0000256" key="1">
    <source>
        <dbReference type="SAM" id="MobiDB-lite"/>
    </source>
</evidence>
<organism evidence="3 4">
    <name type="scientific">Parnassius apollo</name>
    <name type="common">Apollo butterfly</name>
    <name type="synonym">Papilio apollo</name>
    <dbReference type="NCBI Taxonomy" id="110799"/>
    <lineage>
        <taxon>Eukaryota</taxon>
        <taxon>Metazoa</taxon>
        <taxon>Ecdysozoa</taxon>
        <taxon>Arthropoda</taxon>
        <taxon>Hexapoda</taxon>
        <taxon>Insecta</taxon>
        <taxon>Pterygota</taxon>
        <taxon>Neoptera</taxon>
        <taxon>Endopterygota</taxon>
        <taxon>Lepidoptera</taxon>
        <taxon>Glossata</taxon>
        <taxon>Ditrysia</taxon>
        <taxon>Papilionoidea</taxon>
        <taxon>Papilionidae</taxon>
        <taxon>Parnassiinae</taxon>
        <taxon>Parnassini</taxon>
        <taxon>Parnassius</taxon>
        <taxon>Parnassius</taxon>
    </lineage>
</organism>